<evidence type="ECO:0000313" key="8">
    <source>
        <dbReference type="Proteomes" id="UP000094828"/>
    </source>
</evidence>
<evidence type="ECO:0000256" key="5">
    <source>
        <dbReference type="RuleBase" id="RU000660"/>
    </source>
</evidence>
<dbReference type="GO" id="GO:0006412">
    <property type="term" value="P:translation"/>
    <property type="evidence" value="ECO:0007669"/>
    <property type="project" value="UniProtKB-UniRule"/>
</dbReference>
<keyword evidence="8" id="KW-1185">Reference proteome</keyword>
<accession>A0A1C3EB06</accession>
<feature type="region of interest" description="Disordered" evidence="6">
    <location>
        <begin position="176"/>
        <end position="205"/>
    </location>
</feature>
<dbReference type="GO" id="GO:0022625">
    <property type="term" value="C:cytosolic large ribosomal subunit"/>
    <property type="evidence" value="ECO:0007669"/>
    <property type="project" value="TreeGrafter"/>
</dbReference>
<dbReference type="Proteomes" id="UP000094828">
    <property type="component" value="Unassembled WGS sequence"/>
</dbReference>
<comment type="similarity">
    <text evidence="1 4 5">Belongs to the bacterial ribosomal protein bL17 family.</text>
</comment>
<evidence type="ECO:0000256" key="1">
    <source>
        <dbReference type="ARBA" id="ARBA00008777"/>
    </source>
</evidence>
<dbReference type="AlphaFoldDB" id="A0A1C3EB06"/>
<dbReference type="RefSeq" id="WP_068848648.1">
    <property type="nucleotide sequence ID" value="NZ_LYDR01000110.1"/>
</dbReference>
<evidence type="ECO:0000256" key="2">
    <source>
        <dbReference type="ARBA" id="ARBA00022980"/>
    </source>
</evidence>
<organism evidence="7 8">
    <name type="scientific">Planctopirus hydrillae</name>
    <dbReference type="NCBI Taxonomy" id="1841610"/>
    <lineage>
        <taxon>Bacteria</taxon>
        <taxon>Pseudomonadati</taxon>
        <taxon>Planctomycetota</taxon>
        <taxon>Planctomycetia</taxon>
        <taxon>Planctomycetales</taxon>
        <taxon>Planctomycetaceae</taxon>
        <taxon>Planctopirus</taxon>
    </lineage>
</organism>
<keyword evidence="3 4" id="KW-0687">Ribonucleoprotein</keyword>
<comment type="subunit">
    <text evidence="4">Part of the 50S ribosomal subunit. Contacts protein L32.</text>
</comment>
<dbReference type="PROSITE" id="PS01167">
    <property type="entry name" value="RIBOSOMAL_L17"/>
    <property type="match status" value="1"/>
</dbReference>
<dbReference type="SUPFAM" id="SSF64263">
    <property type="entry name" value="Prokaryotic ribosomal protein L17"/>
    <property type="match status" value="1"/>
</dbReference>
<dbReference type="STRING" id="1841610.A6X21_00705"/>
<dbReference type="InterPro" id="IPR047859">
    <property type="entry name" value="Ribosomal_bL17_CS"/>
</dbReference>
<dbReference type="Pfam" id="PF01196">
    <property type="entry name" value="Ribosomal_L17"/>
    <property type="match status" value="1"/>
</dbReference>
<name>A0A1C3EB06_9PLAN</name>
<gene>
    <name evidence="4" type="primary">rplQ</name>
    <name evidence="7" type="ORF">A6X21_00705</name>
</gene>
<dbReference type="EMBL" id="LYDR01000110">
    <property type="protein sequence ID" value="ODA30426.1"/>
    <property type="molecule type" value="Genomic_DNA"/>
</dbReference>
<dbReference type="Gene3D" id="3.90.1030.10">
    <property type="entry name" value="Ribosomal protein L17"/>
    <property type="match status" value="1"/>
</dbReference>
<dbReference type="InterPro" id="IPR000456">
    <property type="entry name" value="Ribosomal_bL17"/>
</dbReference>
<evidence type="ECO:0000256" key="3">
    <source>
        <dbReference type="ARBA" id="ARBA00023274"/>
    </source>
</evidence>
<evidence type="ECO:0000313" key="7">
    <source>
        <dbReference type="EMBL" id="ODA30426.1"/>
    </source>
</evidence>
<keyword evidence="2 4" id="KW-0689">Ribosomal protein</keyword>
<evidence type="ECO:0000256" key="6">
    <source>
        <dbReference type="SAM" id="MobiDB-lite"/>
    </source>
</evidence>
<dbReference type="GO" id="GO:0003735">
    <property type="term" value="F:structural constituent of ribosome"/>
    <property type="evidence" value="ECO:0007669"/>
    <property type="project" value="InterPro"/>
</dbReference>
<comment type="caution">
    <text evidence="7">The sequence shown here is derived from an EMBL/GenBank/DDBJ whole genome shotgun (WGS) entry which is preliminary data.</text>
</comment>
<sequence>MRHKVAGRQLGRNASHRHAMFRNMSVSLILTVRSEKKDGEAKVPGRIVTTLEKAKELRPHVEKLITLAKRAQEAEKAAAPFATTAEKNSDEWRAWRKSDQWQKWSNAIAPAVALRRRAFAALRDKEALEILFDDLGPRFADRPGGYLRIVRLAEFRLGDAGRRALIEFVGENDRLKRQRRAAPVVKQEAPATETASPEAPAADPV</sequence>
<proteinExistence type="inferred from homology"/>
<evidence type="ECO:0000256" key="4">
    <source>
        <dbReference type="HAMAP-Rule" id="MF_01368"/>
    </source>
</evidence>
<protein>
    <recommendedName>
        <fullName evidence="4">Large ribosomal subunit protein bL17</fullName>
    </recommendedName>
</protein>
<dbReference type="InterPro" id="IPR036373">
    <property type="entry name" value="Ribosomal_bL17_sf"/>
</dbReference>
<reference evidence="7 8" key="1">
    <citation type="submission" date="2016-05" db="EMBL/GenBank/DDBJ databases">
        <title>Genomic and physiological characterization of Planctopirus sp. isolated from fresh water lake.</title>
        <authorList>
            <person name="Subhash Y."/>
            <person name="Ramana C."/>
        </authorList>
    </citation>
    <scope>NUCLEOTIDE SEQUENCE [LARGE SCALE GENOMIC DNA]</scope>
    <source>
        <strain evidence="7 8">JC280</strain>
    </source>
</reference>
<dbReference type="PANTHER" id="PTHR14413">
    <property type="entry name" value="RIBOSOMAL PROTEIN L17"/>
    <property type="match status" value="1"/>
</dbReference>
<dbReference type="HAMAP" id="MF_01368">
    <property type="entry name" value="Ribosomal_bL17"/>
    <property type="match status" value="1"/>
</dbReference>
<dbReference type="NCBIfam" id="TIGR00059">
    <property type="entry name" value="L17"/>
    <property type="match status" value="1"/>
</dbReference>
<dbReference type="PANTHER" id="PTHR14413:SF16">
    <property type="entry name" value="LARGE RIBOSOMAL SUBUNIT PROTEIN BL17M"/>
    <property type="match status" value="1"/>
</dbReference>
<feature type="compositionally biased region" description="Low complexity" evidence="6">
    <location>
        <begin position="188"/>
        <end position="205"/>
    </location>
</feature>
<dbReference type="OrthoDB" id="9809073at2"/>